<organism evidence="2 3">
    <name type="scientific">Phytomonospora endophytica</name>
    <dbReference type="NCBI Taxonomy" id="714109"/>
    <lineage>
        <taxon>Bacteria</taxon>
        <taxon>Bacillati</taxon>
        <taxon>Actinomycetota</taxon>
        <taxon>Actinomycetes</taxon>
        <taxon>Micromonosporales</taxon>
        <taxon>Micromonosporaceae</taxon>
        <taxon>Phytomonospora</taxon>
    </lineage>
</organism>
<dbReference type="RefSeq" id="WP_184792418.1">
    <property type="nucleotide sequence ID" value="NZ_BONT01000077.1"/>
</dbReference>
<feature type="compositionally biased region" description="Acidic residues" evidence="1">
    <location>
        <begin position="67"/>
        <end position="76"/>
    </location>
</feature>
<comment type="caution">
    <text evidence="2">The sequence shown here is derived from an EMBL/GenBank/DDBJ whole genome shotgun (WGS) entry which is preliminary data.</text>
</comment>
<evidence type="ECO:0000313" key="3">
    <source>
        <dbReference type="Proteomes" id="UP000548476"/>
    </source>
</evidence>
<proteinExistence type="predicted"/>
<feature type="region of interest" description="Disordered" evidence="1">
    <location>
        <begin position="53"/>
        <end position="76"/>
    </location>
</feature>
<dbReference type="EMBL" id="JACHGT010000021">
    <property type="protein sequence ID" value="MBB6039325.1"/>
    <property type="molecule type" value="Genomic_DNA"/>
</dbReference>
<sequence length="76" mass="8303">MSLDGTPVTTDEALHAELKALSETMGTRELTEHVKTLGLLPPDERPGWATVREFGPDGEDIGLVWAEPDDEDDRDG</sequence>
<reference evidence="2 3" key="1">
    <citation type="submission" date="2020-08" db="EMBL/GenBank/DDBJ databases">
        <title>Genomic Encyclopedia of Type Strains, Phase IV (KMG-IV): sequencing the most valuable type-strain genomes for metagenomic binning, comparative biology and taxonomic classification.</title>
        <authorList>
            <person name="Goeker M."/>
        </authorList>
    </citation>
    <scope>NUCLEOTIDE SEQUENCE [LARGE SCALE GENOMIC DNA]</scope>
    <source>
        <strain evidence="2 3">YIM 65646</strain>
    </source>
</reference>
<evidence type="ECO:0000256" key="1">
    <source>
        <dbReference type="SAM" id="MobiDB-lite"/>
    </source>
</evidence>
<gene>
    <name evidence="2" type="ORF">HNR73_007219</name>
</gene>
<name>A0A841FSS1_9ACTN</name>
<dbReference type="AlphaFoldDB" id="A0A841FSS1"/>
<accession>A0A841FSS1</accession>
<evidence type="ECO:0000313" key="2">
    <source>
        <dbReference type="EMBL" id="MBB6039325.1"/>
    </source>
</evidence>
<keyword evidence="3" id="KW-1185">Reference proteome</keyword>
<protein>
    <submittedName>
        <fullName evidence="2">Uncharacterized protein</fullName>
    </submittedName>
</protein>
<dbReference type="Proteomes" id="UP000548476">
    <property type="component" value="Unassembled WGS sequence"/>
</dbReference>